<feature type="chain" id="PRO_5006829176" evidence="8">
    <location>
        <begin position="22"/>
        <end position="86"/>
    </location>
</feature>
<evidence type="ECO:0000256" key="4">
    <source>
        <dbReference type="ARBA" id="ARBA00022729"/>
    </source>
</evidence>
<keyword evidence="3 10" id="KW-0528">Neurotoxin</keyword>
<dbReference type="AlphaFoldDB" id="A0A0U1SBV9"/>
<dbReference type="SMART" id="SM00505">
    <property type="entry name" value="Knot1"/>
    <property type="match status" value="1"/>
</dbReference>
<dbReference type="InterPro" id="IPR044062">
    <property type="entry name" value="LCN-type_CS_alpha_beta_dom"/>
</dbReference>
<dbReference type="SUPFAM" id="SSF57095">
    <property type="entry name" value="Scorpion toxin-like"/>
    <property type="match status" value="1"/>
</dbReference>
<evidence type="ECO:0000256" key="3">
    <source>
        <dbReference type="ARBA" id="ARBA00022699"/>
    </source>
</evidence>
<evidence type="ECO:0000256" key="6">
    <source>
        <dbReference type="ARBA" id="ARBA00022910"/>
    </source>
</evidence>
<keyword evidence="7" id="KW-1015">Disulfide bond</keyword>
<accession>A0A0U1SBV9</accession>
<dbReference type="EMBL" id="EU159289">
    <property type="protein sequence ID" value="ABX76762.1"/>
    <property type="molecule type" value="mRNA"/>
</dbReference>
<sequence length="86" mass="9840">MQLKIQLLMLVLMIVLTGVHGKDGYVVHKDTNCKYSCSIFNKWKYCSPLCQKKGAKTGYCNSFACWCVNLPEETIVYGDKGTYCWE</sequence>
<name>A0A0U1SBV9_LYCMC</name>
<dbReference type="GO" id="GO:0005576">
    <property type="term" value="C:extracellular region"/>
    <property type="evidence" value="ECO:0007669"/>
    <property type="project" value="UniProtKB-SubCell"/>
</dbReference>
<dbReference type="InterPro" id="IPR018218">
    <property type="entry name" value="Scorpion_toxinL"/>
</dbReference>
<evidence type="ECO:0000259" key="9">
    <source>
        <dbReference type="PROSITE" id="PS51863"/>
    </source>
</evidence>
<dbReference type="InterPro" id="IPR003614">
    <property type="entry name" value="Knottins"/>
</dbReference>
<dbReference type="InterPro" id="IPR002061">
    <property type="entry name" value="Scorpion_toxinL/defensin"/>
</dbReference>
<organism evidence="10">
    <name type="scientific">Lychas mucronatus</name>
    <name type="common">Chinese swimming scorpion</name>
    <dbReference type="NCBI Taxonomy" id="172552"/>
    <lineage>
        <taxon>Eukaryota</taxon>
        <taxon>Metazoa</taxon>
        <taxon>Ecdysozoa</taxon>
        <taxon>Arthropoda</taxon>
        <taxon>Chelicerata</taxon>
        <taxon>Arachnida</taxon>
        <taxon>Scorpiones</taxon>
        <taxon>Buthida</taxon>
        <taxon>Buthoidea</taxon>
        <taxon>Buthidae</taxon>
        <taxon>Lychas</taxon>
    </lineage>
</organism>
<evidence type="ECO:0000256" key="8">
    <source>
        <dbReference type="SAM" id="SignalP"/>
    </source>
</evidence>
<dbReference type="PROSITE" id="PS51863">
    <property type="entry name" value="LCN_CSAB"/>
    <property type="match status" value="1"/>
</dbReference>
<keyword evidence="5" id="KW-0872">Ion channel impairing toxin</keyword>
<dbReference type="GO" id="GO:0006952">
    <property type="term" value="P:defense response"/>
    <property type="evidence" value="ECO:0007669"/>
    <property type="project" value="InterPro"/>
</dbReference>
<dbReference type="PRINTS" id="PR00285">
    <property type="entry name" value="SCORPNTOXIN"/>
</dbReference>
<keyword evidence="4 8" id="KW-0732">Signal</keyword>
<evidence type="ECO:0000313" key="10">
    <source>
        <dbReference type="EMBL" id="ABX76762.1"/>
    </source>
</evidence>
<dbReference type="GO" id="GO:0090729">
    <property type="term" value="F:toxin activity"/>
    <property type="evidence" value="ECO:0007669"/>
    <property type="project" value="InterPro"/>
</dbReference>
<dbReference type="Pfam" id="PF00537">
    <property type="entry name" value="Toxin_3"/>
    <property type="match status" value="1"/>
</dbReference>
<keyword evidence="3 10" id="KW-0800">Toxin</keyword>
<evidence type="ECO:0000256" key="2">
    <source>
        <dbReference type="ARBA" id="ARBA00022525"/>
    </source>
</evidence>
<protein>
    <submittedName>
        <fullName evidence="10">Neurotoxin LmNaTx14</fullName>
    </submittedName>
</protein>
<dbReference type="Gene3D" id="3.30.30.10">
    <property type="entry name" value="Knottin, scorpion toxin-like"/>
    <property type="match status" value="1"/>
</dbReference>
<feature type="domain" description="LCN-type CS-alpha/beta" evidence="9">
    <location>
        <begin position="22"/>
        <end position="85"/>
    </location>
</feature>
<dbReference type="CDD" id="cd23106">
    <property type="entry name" value="neurotoxins_LC_scorpion"/>
    <property type="match status" value="1"/>
</dbReference>
<feature type="signal peptide" evidence="8">
    <location>
        <begin position="1"/>
        <end position="21"/>
    </location>
</feature>
<evidence type="ECO:0000256" key="1">
    <source>
        <dbReference type="ARBA" id="ARBA00004613"/>
    </source>
</evidence>
<reference evidence="10" key="1">
    <citation type="submission" date="2007-09" db="EMBL/GenBank/DDBJ databases">
        <title>Toxic transcriptome analysis of Lychas mucronatus: molecular mechanisms regulating diversity of scorpion venom peptides.</title>
        <authorList>
            <person name="Li W."/>
            <person name="Ma Y."/>
            <person name="Cao Z."/>
        </authorList>
    </citation>
    <scope>NUCLEOTIDE SEQUENCE</scope>
    <source>
        <tissue evidence="10">Venom gland</tissue>
    </source>
</reference>
<dbReference type="InterPro" id="IPR036574">
    <property type="entry name" value="Scorpion_toxin-like_sf"/>
</dbReference>
<evidence type="ECO:0000256" key="7">
    <source>
        <dbReference type="ARBA" id="ARBA00023157"/>
    </source>
</evidence>
<comment type="subcellular location">
    <subcellularLocation>
        <location evidence="1">Secreted</location>
    </subcellularLocation>
</comment>
<evidence type="ECO:0000256" key="5">
    <source>
        <dbReference type="ARBA" id="ARBA00022872"/>
    </source>
</evidence>
<keyword evidence="2" id="KW-0964">Secreted</keyword>
<dbReference type="GO" id="GO:0019871">
    <property type="term" value="F:sodium channel inhibitor activity"/>
    <property type="evidence" value="ECO:0007669"/>
    <property type="project" value="InterPro"/>
</dbReference>
<keyword evidence="6" id="KW-0738">Voltage-gated sodium channel impairing toxin</keyword>
<proteinExistence type="evidence at transcript level"/>